<dbReference type="SUPFAM" id="SSF46785">
    <property type="entry name" value="Winged helix' DNA-binding domain"/>
    <property type="match status" value="1"/>
</dbReference>
<dbReference type="Gene3D" id="1.10.10.10">
    <property type="entry name" value="Winged helix-like DNA-binding domain superfamily/Winged helix DNA-binding domain"/>
    <property type="match status" value="1"/>
</dbReference>
<dbReference type="RefSeq" id="WP_186743516.1">
    <property type="nucleotide sequence ID" value="NZ_CP060394.1"/>
</dbReference>
<keyword evidence="3" id="KW-1185">Reference proteome</keyword>
<dbReference type="KEGG" id="adin:H7849_00585"/>
<dbReference type="PANTHER" id="PTHR33169:SF14">
    <property type="entry name" value="TRANSCRIPTIONAL REGULATOR RV3488"/>
    <property type="match status" value="1"/>
</dbReference>
<organism evidence="2 3">
    <name type="scientific">Alloacidobacterium dinghuense</name>
    <dbReference type="NCBI Taxonomy" id="2763107"/>
    <lineage>
        <taxon>Bacteria</taxon>
        <taxon>Pseudomonadati</taxon>
        <taxon>Acidobacteriota</taxon>
        <taxon>Terriglobia</taxon>
        <taxon>Terriglobales</taxon>
        <taxon>Acidobacteriaceae</taxon>
        <taxon>Alloacidobacterium</taxon>
    </lineage>
</organism>
<dbReference type="Proteomes" id="UP000515312">
    <property type="component" value="Chromosome"/>
</dbReference>
<gene>
    <name evidence="2" type="ORF">H7849_00585</name>
</gene>
<protein>
    <submittedName>
        <fullName evidence="2">Helix-turn-helix transcriptional regulator</fullName>
    </submittedName>
</protein>
<reference evidence="2 3" key="1">
    <citation type="submission" date="2020-08" db="EMBL/GenBank/DDBJ databases">
        <title>Edaphobacter telluris sp. nov. and Acidobacterium dinghuensis sp. nov., two acidobacteria isolated from forest soil.</title>
        <authorList>
            <person name="Fu J."/>
            <person name="Qiu L."/>
        </authorList>
    </citation>
    <scope>NUCLEOTIDE SEQUENCE [LARGE SCALE GENOMIC DNA]</scope>
    <source>
        <strain evidence="2">4Y35</strain>
    </source>
</reference>
<evidence type="ECO:0000313" key="2">
    <source>
        <dbReference type="EMBL" id="QNI32562.1"/>
    </source>
</evidence>
<feature type="domain" description="Transcription regulator PadR N-terminal" evidence="1">
    <location>
        <begin position="15"/>
        <end position="89"/>
    </location>
</feature>
<dbReference type="InterPro" id="IPR036390">
    <property type="entry name" value="WH_DNA-bd_sf"/>
</dbReference>
<sequence length="122" mass="13898">MSGRDYLGEFEHITVLALLRLEDRAYGVTVRQEIEQRTRREVSIGAVYATLDRLEAKGYVTSYMGDPTPERGGRSKRFFRVTAKGSAAASRTHHAFQRMADGLNFTRSFAWHQNHEPPALRV</sequence>
<dbReference type="PANTHER" id="PTHR33169">
    <property type="entry name" value="PADR-FAMILY TRANSCRIPTIONAL REGULATOR"/>
    <property type="match status" value="1"/>
</dbReference>
<dbReference type="AlphaFoldDB" id="A0A7G8BJ42"/>
<proteinExistence type="predicted"/>
<evidence type="ECO:0000313" key="3">
    <source>
        <dbReference type="Proteomes" id="UP000515312"/>
    </source>
</evidence>
<dbReference type="Pfam" id="PF03551">
    <property type="entry name" value="PadR"/>
    <property type="match status" value="1"/>
</dbReference>
<dbReference type="InterPro" id="IPR005149">
    <property type="entry name" value="Tscrpt_reg_PadR_N"/>
</dbReference>
<accession>A0A7G8BJ42</accession>
<dbReference type="InterPro" id="IPR036388">
    <property type="entry name" value="WH-like_DNA-bd_sf"/>
</dbReference>
<name>A0A7G8BJ42_9BACT</name>
<evidence type="ECO:0000259" key="1">
    <source>
        <dbReference type="Pfam" id="PF03551"/>
    </source>
</evidence>
<dbReference type="InterPro" id="IPR052509">
    <property type="entry name" value="Metal_resp_DNA-bind_regulator"/>
</dbReference>
<dbReference type="EMBL" id="CP060394">
    <property type="protein sequence ID" value="QNI32562.1"/>
    <property type="molecule type" value="Genomic_DNA"/>
</dbReference>